<keyword evidence="1" id="KW-0677">Repeat</keyword>
<gene>
    <name evidence="6" type="ORF">ATL41_1198</name>
</gene>
<feature type="compositionally biased region" description="Polar residues" evidence="4">
    <location>
        <begin position="1661"/>
        <end position="1673"/>
    </location>
</feature>
<feature type="region of interest" description="Disordered" evidence="4">
    <location>
        <begin position="1638"/>
        <end position="1676"/>
    </location>
</feature>
<dbReference type="PANTHER" id="PTHR13817">
    <property type="entry name" value="TITIN"/>
    <property type="match status" value="1"/>
</dbReference>
<dbReference type="PRINTS" id="PR00014">
    <property type="entry name" value="FNTYPEIII"/>
</dbReference>
<evidence type="ECO:0000313" key="7">
    <source>
        <dbReference type="Proteomes" id="UP000221394"/>
    </source>
</evidence>
<dbReference type="GO" id="GO:0016798">
    <property type="term" value="F:hydrolase activity, acting on glycosyl bonds"/>
    <property type="evidence" value="ECO:0007669"/>
    <property type="project" value="UniProtKB-KW"/>
</dbReference>
<feature type="domain" description="Fibronectin type-III" evidence="5">
    <location>
        <begin position="1931"/>
        <end position="2032"/>
    </location>
</feature>
<feature type="compositionally biased region" description="Basic and acidic residues" evidence="4">
    <location>
        <begin position="365"/>
        <end position="384"/>
    </location>
</feature>
<dbReference type="InterPro" id="IPR050964">
    <property type="entry name" value="Striated_Muscle_Regulatory"/>
</dbReference>
<sequence length="2042" mass="212750">MSRTRASTLQKAAGGPDRSGRRWMTTVAAAVVPALLVVLAFVNPGVKVAQVDLHDGSVWITAKTSQKLGRFNAQIKELNGGVVANRDQFDVLQSGADVLLVEAGTATVVDPATVSLSTPVVLPADATVAMDAGTVAVTSPDGELWVSAFSALAGMSLDPGAADATLGAGAVAVVTKSGVVLAFDPTTGKVTRVEVVDGQKVVTEGPELEDAKGVVPEAATAVGDKIAVLAAGRLHAEGWVADLSAQGAVTLQQPGPAHDRVLLGSTSGLVRVSLEGGDVSDVPTGAAGTPAAPVFLGGCEYGAWSSPSGSYLRSCGGDEPQIEALTGVDGATELRFRTNRNVIALNDVREGMVWLPADVPTMHRPDWDTIDREEESRDEEKTTDEVESTTDTLEECKEQTSTPQPRPDKYGVRAGRTTILQVLNNDVSIECGVLTITEIDEIPAAFGTIEPVYGGRALQLTVQPGATGSVDFTYSVSDGRAGNVPQTTTVTLTVVPSGTNSAPVQDRRPTFTVEAGASLRADVLASFTDPDGDDLQLVGASVVSGSGTVRARLDGILRFDATGAELGRRTVRVTVSDGEDQVKGEVYVDIRAPGTVPPVIEPIHATARQGELITVDVLASVRNVTSEPARLAAVEAVEGTEVVADTSAGTFTFRSSVTGTYYVPVVVTAGTQQAARLARIDVVAVPEKILPPVAVRDIALLPLGGEVTIDPLANDTDPNGSVLVLVSATAGSGSDLRLGVINHRQLRISAERSLGGPETIEYVVSNGPETARGEILVIPTDPSATQRPPVVPDVEVTVRTGGVVTIPVLEDAFDPDGDDMTLVRELAEAPSEGLLFVSGDVLRYQAGPNPGRATAMFQVADSNDNLTTAKLTVNVHASDRATKEPARPLDLTARVFEGESVRISVPLVGIDRDGDGVTLLGQASAPTKGRIVAVGADYLEYEALPGESGTDTFTYAVEDWVGQRSVATIRVGIALRTDERPPIVARDETVQVRPGERIEVRVLANDVDPSGGELSIVDPFTPPEGIEASVAGRRIVVQTPEDEGVWAIPYTVGNALGGRASAVLTVRSVKDARIEPPVARDVVVPAIDTIGKTTIEVDVLAVAENPSGPLTDLAVSVPSSHAAIARVDAENQVVVTLGDTARTIPYLLTNTRPEADGVGSYAFITVPALGDFPPVLRPKARELRVASGAELLIDLDEFVQVGPGRTARLASTDSVSATRSDGSPLTVDERTLRYVSDPSYAGPASITFEVTDAAQGASDARFKVLTLPITVYATEDYPPQFLVPTLDVAQGGMPISLDLDAVTRGPEGETPGQALYGYKITTPPPAGVTATLNGTVLTLQASTAAQPETVGKVGIQISYGARGILDEAVNVRVTQSDRQAPRVQDFSIDALPGVASTVNVLTGAFNPFAPEPLRVVSADVVAGQGTVAVSGGSLSITPASTATGTMKVRFRVRDVTNLPTREAEGIVTVTVAEVPDAPSGPVARAGDGPTIDLSWDAPLSAPPVTEYEVTVSDGTVLRSVGTRLTVRNLEYDREYTFTVRARNVVGWSEKSPVSNPVRLEVTPEAPSAPTLQFKDGALGVSWKEPRSEGLPVTGYEIQVIGGSGANQIISSATTSRDVTGLRNGTSYSVQVRATNSMGNWSPWSPAASETPAGRPGAPTLKTEQGDGTITVSWSGADPNGAKISGYTITMSGGESRTRDGSRSSETFSVNNGQDYTFTVVATNRAGTSDPATISARTWATPGAATRDAVVQTNPTGADFGGGVVRYSWNPPSNTGRVGKGVDFYWVRIGDAERQRVEGTSVTVSGQSSEATSPAVTVRPCIVEGGGNVCAPTESALRLEGIRVVTVPQSPEVTVEATGGRSYRWSVRARSDGGSPADLKVCVLEEGKPERCEQGTTGTDSHRGVITVTAFARNGVGDSKVATASVTTTPDPPQAPDLVASSPVELGVTATWTPHVDDGGAPLKEFTWGYRKKGTLLWTEGSVASSQRTFSFTVPESDGGAEYDIRVRAVNSADKASDWATTTVTVTPKAAPDPPPDDGEDGP</sequence>
<keyword evidence="7" id="KW-1185">Reference proteome</keyword>
<dbReference type="GO" id="GO:0000272">
    <property type="term" value="P:polysaccharide catabolic process"/>
    <property type="evidence" value="ECO:0007669"/>
    <property type="project" value="UniProtKB-KW"/>
</dbReference>
<dbReference type="Pfam" id="PF00041">
    <property type="entry name" value="fn3"/>
    <property type="match status" value="3"/>
</dbReference>
<feature type="domain" description="Fibronectin type-III" evidence="5">
    <location>
        <begin position="1657"/>
        <end position="1743"/>
    </location>
</feature>
<dbReference type="InterPro" id="IPR013783">
    <property type="entry name" value="Ig-like_fold"/>
</dbReference>
<keyword evidence="2" id="KW-0326">Glycosidase</keyword>
<protein>
    <submittedName>
        <fullName evidence="6">Fibronectin type III domain protein</fullName>
    </submittedName>
</protein>
<evidence type="ECO:0000313" key="6">
    <source>
        <dbReference type="EMBL" id="PFG36471.1"/>
    </source>
</evidence>
<dbReference type="Gene3D" id="2.60.40.10">
    <property type="entry name" value="Immunoglobulins"/>
    <property type="match status" value="4"/>
</dbReference>
<evidence type="ECO:0000256" key="3">
    <source>
        <dbReference type="ARBA" id="ARBA00023326"/>
    </source>
</evidence>
<name>A0A2A9ED53_9MICO</name>
<organism evidence="6 7">
    <name type="scientific">Flavimobilis soli</name>
    <dbReference type="NCBI Taxonomy" id="442709"/>
    <lineage>
        <taxon>Bacteria</taxon>
        <taxon>Bacillati</taxon>
        <taxon>Actinomycetota</taxon>
        <taxon>Actinomycetes</taxon>
        <taxon>Micrococcales</taxon>
        <taxon>Jonesiaceae</taxon>
        <taxon>Flavimobilis</taxon>
    </lineage>
</organism>
<feature type="region of interest" description="Disordered" evidence="4">
    <location>
        <begin position="365"/>
        <end position="411"/>
    </location>
</feature>
<evidence type="ECO:0000256" key="2">
    <source>
        <dbReference type="ARBA" id="ARBA00023295"/>
    </source>
</evidence>
<feature type="compositionally biased region" description="Polar residues" evidence="4">
    <location>
        <begin position="1"/>
        <end position="10"/>
    </location>
</feature>
<feature type="compositionally biased region" description="Low complexity" evidence="4">
    <location>
        <begin position="2019"/>
        <end position="2029"/>
    </location>
</feature>
<proteinExistence type="predicted"/>
<keyword evidence="3" id="KW-0624">Polysaccharide degradation</keyword>
<dbReference type="PANTHER" id="PTHR13817:SF151">
    <property type="entry name" value="TITIN"/>
    <property type="match status" value="1"/>
</dbReference>
<dbReference type="CDD" id="cd00063">
    <property type="entry name" value="FN3"/>
    <property type="match status" value="4"/>
</dbReference>
<keyword evidence="2" id="KW-0378">Hydrolase</keyword>
<dbReference type="SUPFAM" id="SSF50998">
    <property type="entry name" value="Quinoprotein alcohol dehydrogenase-like"/>
    <property type="match status" value="1"/>
</dbReference>
<dbReference type="PROSITE" id="PS50853">
    <property type="entry name" value="FN3"/>
    <property type="match status" value="4"/>
</dbReference>
<accession>A0A2A9ED53</accession>
<dbReference type="SMART" id="SM00060">
    <property type="entry name" value="FN3"/>
    <property type="match status" value="4"/>
</dbReference>
<evidence type="ECO:0000256" key="1">
    <source>
        <dbReference type="ARBA" id="ARBA00022737"/>
    </source>
</evidence>
<evidence type="ECO:0000256" key="4">
    <source>
        <dbReference type="SAM" id="MobiDB-lite"/>
    </source>
</evidence>
<feature type="domain" description="Fibronectin type-III" evidence="5">
    <location>
        <begin position="1477"/>
        <end position="1561"/>
    </location>
</feature>
<feature type="domain" description="Fibronectin type-III" evidence="5">
    <location>
        <begin position="1562"/>
        <end position="1655"/>
    </location>
</feature>
<dbReference type="Proteomes" id="UP000221394">
    <property type="component" value="Unassembled WGS sequence"/>
</dbReference>
<dbReference type="EMBL" id="PDJH01000001">
    <property type="protein sequence ID" value="PFG36471.1"/>
    <property type="molecule type" value="Genomic_DNA"/>
</dbReference>
<dbReference type="SUPFAM" id="SSF49265">
    <property type="entry name" value="Fibronectin type III"/>
    <property type="match status" value="3"/>
</dbReference>
<dbReference type="InterPro" id="IPR011047">
    <property type="entry name" value="Quinoprotein_ADH-like_sf"/>
</dbReference>
<dbReference type="Pfam" id="PF17963">
    <property type="entry name" value="Big_9"/>
    <property type="match status" value="6"/>
</dbReference>
<dbReference type="RefSeq" id="WP_098457650.1">
    <property type="nucleotide sequence ID" value="NZ_PDJH01000001.1"/>
</dbReference>
<feature type="region of interest" description="Disordered" evidence="4">
    <location>
        <begin position="2019"/>
        <end position="2042"/>
    </location>
</feature>
<comment type="caution">
    <text evidence="6">The sequence shown here is derived from an EMBL/GenBank/DDBJ whole genome shotgun (WGS) entry which is preliminary data.</text>
</comment>
<dbReference type="OrthoDB" id="5241356at2"/>
<dbReference type="InterPro" id="IPR036116">
    <property type="entry name" value="FN3_sf"/>
</dbReference>
<dbReference type="InterPro" id="IPR003961">
    <property type="entry name" value="FN3_dom"/>
</dbReference>
<reference evidence="6 7" key="1">
    <citation type="submission" date="2017-10" db="EMBL/GenBank/DDBJ databases">
        <title>Sequencing the genomes of 1000 actinobacteria strains.</title>
        <authorList>
            <person name="Klenk H.-P."/>
        </authorList>
    </citation>
    <scope>NUCLEOTIDE SEQUENCE [LARGE SCALE GENOMIC DNA]</scope>
    <source>
        <strain evidence="6 7">DSM 21574</strain>
    </source>
</reference>
<keyword evidence="3" id="KW-0119">Carbohydrate metabolism</keyword>
<evidence type="ECO:0000259" key="5">
    <source>
        <dbReference type="PROSITE" id="PS50853"/>
    </source>
</evidence>
<feature type="region of interest" description="Disordered" evidence="4">
    <location>
        <begin position="1"/>
        <end position="20"/>
    </location>
</feature>